<evidence type="ECO:0000313" key="4">
    <source>
        <dbReference type="Proteomes" id="UP000468735"/>
    </source>
</evidence>
<feature type="compositionally biased region" description="Low complexity" evidence="1">
    <location>
        <begin position="40"/>
        <end position="53"/>
    </location>
</feature>
<dbReference type="Proteomes" id="UP000468735">
    <property type="component" value="Unassembled WGS sequence"/>
</dbReference>
<evidence type="ECO:0008006" key="5">
    <source>
        <dbReference type="Google" id="ProtNLM"/>
    </source>
</evidence>
<feature type="signal peptide" evidence="2">
    <location>
        <begin position="1"/>
        <end position="25"/>
    </location>
</feature>
<accession>A0A6H9YX23</accession>
<evidence type="ECO:0000313" key="3">
    <source>
        <dbReference type="EMBL" id="KAB2350765.1"/>
    </source>
</evidence>
<keyword evidence="2" id="KW-0732">Signal</keyword>
<sequence>MRSDLTSGLRLASMSAAVLVLGLTAAGCSGGTDEPRAARPTFSPPTITTTPAPQSADGLSLPLEAYFLTPDQTRTVARAQNMLISDCMRRFGFSYPVNANGGSELSPVKEVLRPLFLTESKAARWGYHATTERRAQINQGQAGTAPKLSPAAQAVLTGTAKSHGGQDVPKGGCFAHGRDSIESGAAKVKLPPWMKGADDDKPPPGAAPAMRSARADPGYLPQSMLNGAFDLALSDPRTKQADAGWSACMKQSGYAYASVDAILRDGRWAASDVPSAPEIATAVTDARCRVKVKYGGLMYALQLGYQKAMIDMYADSLNQVKQANEAMVRNATKVLSGNAAD</sequence>
<feature type="chain" id="PRO_5039555962" description="Lipoprotein" evidence="2">
    <location>
        <begin position="26"/>
        <end position="341"/>
    </location>
</feature>
<dbReference type="EMBL" id="WBMT01000003">
    <property type="protein sequence ID" value="KAB2350765.1"/>
    <property type="molecule type" value="Genomic_DNA"/>
</dbReference>
<protein>
    <recommendedName>
        <fullName evidence="5">Lipoprotein</fullName>
    </recommendedName>
</protein>
<reference evidence="3 4" key="1">
    <citation type="submission" date="2019-09" db="EMBL/GenBank/DDBJ databases">
        <title>Actinomadura physcomitrii sp. nov., a novel actinomycete isolated from moss [Physcomitrium sphaericum (Ludw) Fuernr].</title>
        <authorList>
            <person name="Zhuang X."/>
            <person name="Liu C."/>
        </authorList>
    </citation>
    <scope>NUCLEOTIDE SEQUENCE [LARGE SCALE GENOMIC DNA]</scope>
    <source>
        <strain evidence="3 4">HMC1</strain>
    </source>
</reference>
<gene>
    <name evidence="3" type="ORF">F8566_07220</name>
</gene>
<comment type="caution">
    <text evidence="3">The sequence shown here is derived from an EMBL/GenBank/DDBJ whole genome shotgun (WGS) entry which is preliminary data.</text>
</comment>
<evidence type="ECO:0000256" key="1">
    <source>
        <dbReference type="SAM" id="MobiDB-lite"/>
    </source>
</evidence>
<organism evidence="3 4">
    <name type="scientific">Actinomadura rudentiformis</name>
    <dbReference type="NCBI Taxonomy" id="359158"/>
    <lineage>
        <taxon>Bacteria</taxon>
        <taxon>Bacillati</taxon>
        <taxon>Actinomycetota</taxon>
        <taxon>Actinomycetes</taxon>
        <taxon>Streptosporangiales</taxon>
        <taxon>Thermomonosporaceae</taxon>
        <taxon>Actinomadura</taxon>
    </lineage>
</organism>
<keyword evidence="4" id="KW-1185">Reference proteome</keyword>
<dbReference type="RefSeq" id="WP_151559165.1">
    <property type="nucleotide sequence ID" value="NZ_WBMT01000003.1"/>
</dbReference>
<dbReference type="AlphaFoldDB" id="A0A6H9YX23"/>
<evidence type="ECO:0000256" key="2">
    <source>
        <dbReference type="SAM" id="SignalP"/>
    </source>
</evidence>
<name>A0A6H9YX23_9ACTN</name>
<feature type="region of interest" description="Disordered" evidence="1">
    <location>
        <begin position="30"/>
        <end position="56"/>
    </location>
</feature>
<dbReference type="OrthoDB" id="4800194at2"/>
<dbReference type="PROSITE" id="PS51257">
    <property type="entry name" value="PROKAR_LIPOPROTEIN"/>
    <property type="match status" value="1"/>
</dbReference>
<proteinExistence type="predicted"/>
<feature type="region of interest" description="Disordered" evidence="1">
    <location>
        <begin position="191"/>
        <end position="212"/>
    </location>
</feature>